<evidence type="ECO:0000256" key="15">
    <source>
        <dbReference type="SAM" id="MobiDB-lite"/>
    </source>
</evidence>
<evidence type="ECO:0000256" key="4">
    <source>
        <dbReference type="ARBA" id="ARBA00022741"/>
    </source>
</evidence>
<gene>
    <name evidence="17" type="ORF">H5410_011345</name>
</gene>
<evidence type="ECO:0000259" key="16">
    <source>
        <dbReference type="Pfam" id="PF17942"/>
    </source>
</evidence>
<keyword evidence="18" id="KW-1185">Reference proteome</keyword>
<keyword evidence="11" id="KW-0943">RNA-mediated gene silencing</keyword>
<evidence type="ECO:0000256" key="5">
    <source>
        <dbReference type="ARBA" id="ARBA00022759"/>
    </source>
</evidence>
<dbReference type="GO" id="GO:0006281">
    <property type="term" value="P:DNA repair"/>
    <property type="evidence" value="ECO:0007669"/>
    <property type="project" value="UniProtKB-KW"/>
</dbReference>
<keyword evidence="7" id="KW-0378">Hydrolase</keyword>
<evidence type="ECO:0000256" key="1">
    <source>
        <dbReference type="ARBA" id="ARBA00004123"/>
    </source>
</evidence>
<feature type="domain" description="Morc S5" evidence="16">
    <location>
        <begin position="474"/>
        <end position="529"/>
    </location>
</feature>
<dbReference type="FunFam" id="3.30.565.10:FF:000075">
    <property type="entry name" value="MORC family CW-type zinc finger protein 4"/>
    <property type="match status" value="1"/>
</dbReference>
<evidence type="ECO:0000256" key="14">
    <source>
        <dbReference type="SAM" id="Coils"/>
    </source>
</evidence>
<sequence length="813" mass="90429">MSSTNMVGLCSNNLGGGETETVKLEPELVESSLPQMEYCEADSLPYQKSSSSGGRQDSTATEQSGTTVLDQDQSPIDDSSLCSTSQICSAPLSRQFWRAGNYDEGPATKSTLKKGSSFLHIHPKFLHSNATSHKWAFGALAELLDNAVDEIQNGASFVIVDKTSNPRTGSSALMVQDDGGGMDPEAMRHCMSFGFSDKKSASTIGQYGNGFKTSSMRLGADVIVFSRCKKNRKLTQSIGLLSQTFLTRAGLDRIVVPLLDFEFSAAAGKWSSLHGEQHFRNNLSLLLSWSPFVTEAELLKQFDDIGDHGTKVIVYNLWYNDEGRMELDFEADSEDIRLSGDANDYEKSGSRIKVSDQHLANRLRYSLRAYLSVLYLRIPDNFCILLRGRVVELHNIAKDLKYPEFIMYKPQTLGFKEGSVITTIGFLKEAPVVNIHGFNVYHKNRLILEIERFETKGPLSTMFDLVMEALSQMMPFWHVVRYSDSRGRGVVGVLEANFIQPTHNKQDFEKTPLFQKLEVRLKEMTWEYWDYHCGLLGYFPKKKLQGPITPQASSESRQLHGSYKPVVLGNSSGAVGSNITVRGTVTSQVSSESRQQHGSYKSVVLGNSSGAVGSNITVRGTVTSQASSESRLQQGSYKPVVLGNSSGAVGSNITVRGTVTPVFQNNSKQGEIRLGRYPGHLELTEDMTLYRRVQRSRIMVEGASKRKAVDRPIEHENLKRTAGLVVDLTGGERSQEILTLTSSGSQDQEAAHLIQENEKLRAQCSECEKREEELHSKVNKLRKELKEAQRTYAHMLVESRLLDKVKPEEDVYI</sequence>
<dbReference type="InterPro" id="IPR045261">
    <property type="entry name" value="MORC_ATPase"/>
</dbReference>
<dbReference type="SUPFAM" id="SSF55874">
    <property type="entry name" value="ATPase domain of HSP90 chaperone/DNA topoisomerase II/histidine kinase"/>
    <property type="match status" value="1"/>
</dbReference>
<keyword evidence="13" id="KW-0539">Nucleus</keyword>
<comment type="subcellular location">
    <subcellularLocation>
        <location evidence="1">Nucleus</location>
    </subcellularLocation>
</comment>
<comment type="similarity">
    <text evidence="2">Belongs to the MORC ATPase protein family.</text>
</comment>
<dbReference type="GO" id="GO:0004519">
    <property type="term" value="F:endonuclease activity"/>
    <property type="evidence" value="ECO:0007669"/>
    <property type="project" value="UniProtKB-KW"/>
</dbReference>
<keyword evidence="10 14" id="KW-0175">Coiled coil</keyword>
<evidence type="ECO:0000313" key="17">
    <source>
        <dbReference type="EMBL" id="KAG5626127.1"/>
    </source>
</evidence>
<organism evidence="17 18">
    <name type="scientific">Solanum commersonii</name>
    <name type="common">Commerson's wild potato</name>
    <name type="synonym">Commerson's nightshade</name>
    <dbReference type="NCBI Taxonomy" id="4109"/>
    <lineage>
        <taxon>Eukaryota</taxon>
        <taxon>Viridiplantae</taxon>
        <taxon>Streptophyta</taxon>
        <taxon>Embryophyta</taxon>
        <taxon>Tracheophyta</taxon>
        <taxon>Spermatophyta</taxon>
        <taxon>Magnoliopsida</taxon>
        <taxon>eudicotyledons</taxon>
        <taxon>Gunneridae</taxon>
        <taxon>Pentapetalae</taxon>
        <taxon>asterids</taxon>
        <taxon>lamiids</taxon>
        <taxon>Solanales</taxon>
        <taxon>Solanaceae</taxon>
        <taxon>Solanoideae</taxon>
        <taxon>Solaneae</taxon>
        <taxon>Solanum</taxon>
    </lineage>
</organism>
<evidence type="ECO:0000256" key="3">
    <source>
        <dbReference type="ARBA" id="ARBA00022722"/>
    </source>
</evidence>
<dbReference type="Gene3D" id="3.30.565.10">
    <property type="entry name" value="Histidine kinase-like ATPase, C-terminal domain"/>
    <property type="match status" value="1"/>
</dbReference>
<evidence type="ECO:0000256" key="12">
    <source>
        <dbReference type="ARBA" id="ARBA00023204"/>
    </source>
</evidence>
<comment type="caution">
    <text evidence="17">The sequence shown here is derived from an EMBL/GenBank/DDBJ whole genome shotgun (WGS) entry which is preliminary data.</text>
</comment>
<feature type="compositionally biased region" description="Polar residues" evidence="15">
    <location>
        <begin position="46"/>
        <end position="80"/>
    </location>
</feature>
<feature type="region of interest" description="Disordered" evidence="15">
    <location>
        <begin position="44"/>
        <end position="80"/>
    </location>
</feature>
<dbReference type="PANTHER" id="PTHR23336:SF44">
    <property type="entry name" value="PROTEIN MICRORCHIDIA 6"/>
    <property type="match status" value="1"/>
</dbReference>
<dbReference type="EMBL" id="JACXVP010000002">
    <property type="protein sequence ID" value="KAG5626127.1"/>
    <property type="molecule type" value="Genomic_DNA"/>
</dbReference>
<keyword evidence="9" id="KW-0156">Chromatin regulator</keyword>
<keyword evidence="5" id="KW-0255">Endonuclease</keyword>
<keyword evidence="4" id="KW-0547">Nucleotide-binding</keyword>
<evidence type="ECO:0000256" key="6">
    <source>
        <dbReference type="ARBA" id="ARBA00022763"/>
    </source>
</evidence>
<evidence type="ECO:0000256" key="2">
    <source>
        <dbReference type="ARBA" id="ARBA00007845"/>
    </source>
</evidence>
<dbReference type="GO" id="GO:0031349">
    <property type="term" value="P:positive regulation of defense response"/>
    <property type="evidence" value="ECO:0007669"/>
    <property type="project" value="UniProtKB-ARBA"/>
</dbReference>
<evidence type="ECO:0000256" key="8">
    <source>
        <dbReference type="ARBA" id="ARBA00022840"/>
    </source>
</evidence>
<keyword evidence="3" id="KW-0540">Nuclease</keyword>
<proteinExistence type="inferred from homology"/>
<dbReference type="Proteomes" id="UP000824120">
    <property type="component" value="Chromosome 2"/>
</dbReference>
<dbReference type="GO" id="GO:0031047">
    <property type="term" value="P:regulatory ncRNA-mediated gene silencing"/>
    <property type="evidence" value="ECO:0007669"/>
    <property type="project" value="UniProtKB-KW"/>
</dbReference>
<dbReference type="InterPro" id="IPR036890">
    <property type="entry name" value="HATPase_C_sf"/>
</dbReference>
<protein>
    <recommendedName>
        <fullName evidence="16">Morc S5 domain-containing protein</fullName>
    </recommendedName>
</protein>
<dbReference type="InterPro" id="IPR041006">
    <property type="entry name" value="Morc_S5"/>
</dbReference>
<evidence type="ECO:0000256" key="7">
    <source>
        <dbReference type="ARBA" id="ARBA00022801"/>
    </source>
</evidence>
<evidence type="ECO:0000256" key="10">
    <source>
        <dbReference type="ARBA" id="ARBA00023054"/>
    </source>
</evidence>
<reference evidence="17 18" key="1">
    <citation type="submission" date="2020-09" db="EMBL/GenBank/DDBJ databases">
        <title>De no assembly of potato wild relative species, Solanum commersonii.</title>
        <authorList>
            <person name="Cho K."/>
        </authorList>
    </citation>
    <scope>NUCLEOTIDE SEQUENCE [LARGE SCALE GENOMIC DNA]</scope>
    <source>
        <strain evidence="17">LZ3.2</strain>
        <tissue evidence="17">Leaf</tissue>
    </source>
</reference>
<dbReference type="Pfam" id="PF17942">
    <property type="entry name" value="Morc6_S5"/>
    <property type="match status" value="2"/>
</dbReference>
<evidence type="ECO:0000256" key="9">
    <source>
        <dbReference type="ARBA" id="ARBA00022853"/>
    </source>
</evidence>
<name>A0A9J6APX1_SOLCO</name>
<evidence type="ECO:0000256" key="13">
    <source>
        <dbReference type="ARBA" id="ARBA00023242"/>
    </source>
</evidence>
<feature type="domain" description="Morc S5" evidence="16">
    <location>
        <begin position="365"/>
        <end position="452"/>
    </location>
</feature>
<keyword evidence="12" id="KW-0234">DNA repair</keyword>
<dbReference type="GO" id="GO:0016887">
    <property type="term" value="F:ATP hydrolysis activity"/>
    <property type="evidence" value="ECO:0007669"/>
    <property type="project" value="InterPro"/>
</dbReference>
<dbReference type="Pfam" id="PF13589">
    <property type="entry name" value="HATPase_c_3"/>
    <property type="match status" value="1"/>
</dbReference>
<evidence type="ECO:0000313" key="18">
    <source>
        <dbReference type="Proteomes" id="UP000824120"/>
    </source>
</evidence>
<keyword evidence="8" id="KW-0067">ATP-binding</keyword>
<evidence type="ECO:0000256" key="11">
    <source>
        <dbReference type="ARBA" id="ARBA00023158"/>
    </source>
</evidence>
<dbReference type="OrthoDB" id="757982at2759"/>
<dbReference type="GO" id="GO:0005524">
    <property type="term" value="F:ATP binding"/>
    <property type="evidence" value="ECO:0007669"/>
    <property type="project" value="UniProtKB-KW"/>
</dbReference>
<dbReference type="AlphaFoldDB" id="A0A9J6APX1"/>
<dbReference type="GO" id="GO:0006325">
    <property type="term" value="P:chromatin organization"/>
    <property type="evidence" value="ECO:0007669"/>
    <property type="project" value="UniProtKB-KW"/>
</dbReference>
<dbReference type="PANTHER" id="PTHR23336">
    <property type="entry name" value="ZINC FINGER CW-TYPE COILED-COIL DOMAIN PROTEIN 3"/>
    <property type="match status" value="1"/>
</dbReference>
<dbReference type="GO" id="GO:0005634">
    <property type="term" value="C:nucleus"/>
    <property type="evidence" value="ECO:0007669"/>
    <property type="project" value="UniProtKB-SubCell"/>
</dbReference>
<accession>A0A9J6APX1</accession>
<keyword evidence="6" id="KW-0227">DNA damage</keyword>
<feature type="coiled-coil region" evidence="14">
    <location>
        <begin position="750"/>
        <end position="798"/>
    </location>
</feature>